<protein>
    <recommendedName>
        <fullName evidence="4">PhoD-like phosphatase metallophosphatase domain-containing protein</fullName>
    </recommendedName>
</protein>
<dbReference type="Gene3D" id="3.60.21.70">
    <property type="entry name" value="PhoD-like phosphatase"/>
    <property type="match status" value="1"/>
</dbReference>
<sequence length="609" mass="66707">MAVGLMDPVQRWLFRRGRSRSVHHGPGGKDMTPGVAVVQKDGAREALHLWIGAFRHGAPTDTLTAHVTVTDGATVVDERDVELSWFVVASECRVSGWDAGSRLFHRHVTIPVPAPDPDADLDVRVDVPGLEEPGTCRARVLRAGLPEGGSLRIVAGSCYDAYTDHGTGVGPGPGAAYAALFDGGPPRPDLVLLAGDQIYADTPWWAYLLQARATPRTNALLEYWASWGMQLRRDGLVRRGLHPLLTDGPTWFLPDDHEFWNNWPHASVTAKHSFLNQAKGLWGGLTRSVSAALALVREPRVVVPEDPGEVPRGAVERNLLPVHPDEWDRWSRASFDLIGSFQTRSVRDREQGIITRGEWGDDPADDPGRPPRGGPRGVVHQPLTPPVQVVELDPVHVVLLDTRTRRTRVRTDDRWSQFVDPACLDEVVAVAGRAAVLVLALPEPLLRRAEGWRPSVPGAGDVGIRHYVRQYEDFWARLRAARAGRPTVTIGGDIHRSYVAHSTEAGLVEVVASPSSLVYGSHTAWRVKYDAIPPPPGPLEGSPVPAHRDIALPGHPDHVDALAGLQIDRTGEHEYRLHVRLRPLNPADAAQDVTYVLRDAGGDPVRRET</sequence>
<comment type="caution">
    <text evidence="2">The sequence shown here is derived from an EMBL/GenBank/DDBJ whole genome shotgun (WGS) entry which is preliminary data.</text>
</comment>
<evidence type="ECO:0008006" key="4">
    <source>
        <dbReference type="Google" id="ProtNLM"/>
    </source>
</evidence>
<proteinExistence type="predicted"/>
<dbReference type="InterPro" id="IPR038607">
    <property type="entry name" value="PhoD-like_sf"/>
</dbReference>
<evidence type="ECO:0000313" key="3">
    <source>
        <dbReference type="Proteomes" id="UP001500928"/>
    </source>
</evidence>
<dbReference type="SUPFAM" id="SSF56300">
    <property type="entry name" value="Metallo-dependent phosphatases"/>
    <property type="match status" value="1"/>
</dbReference>
<feature type="region of interest" description="Disordered" evidence="1">
    <location>
        <begin position="354"/>
        <end position="381"/>
    </location>
</feature>
<dbReference type="RefSeq" id="WP_345424284.1">
    <property type="nucleotide sequence ID" value="NZ_BAABHO010000076.1"/>
</dbReference>
<organism evidence="2 3">
    <name type="scientific">Actinomycetospora chlora</name>
    <dbReference type="NCBI Taxonomy" id="663608"/>
    <lineage>
        <taxon>Bacteria</taxon>
        <taxon>Bacillati</taxon>
        <taxon>Actinomycetota</taxon>
        <taxon>Actinomycetes</taxon>
        <taxon>Pseudonocardiales</taxon>
        <taxon>Pseudonocardiaceae</taxon>
        <taxon>Actinomycetospora</taxon>
    </lineage>
</organism>
<keyword evidence="3" id="KW-1185">Reference proteome</keyword>
<reference evidence="3" key="1">
    <citation type="journal article" date="2019" name="Int. J. Syst. Evol. Microbiol.">
        <title>The Global Catalogue of Microorganisms (GCM) 10K type strain sequencing project: providing services to taxonomists for standard genome sequencing and annotation.</title>
        <authorList>
            <consortium name="The Broad Institute Genomics Platform"/>
            <consortium name="The Broad Institute Genome Sequencing Center for Infectious Disease"/>
            <person name="Wu L."/>
            <person name="Ma J."/>
        </authorList>
    </citation>
    <scope>NUCLEOTIDE SEQUENCE [LARGE SCALE GENOMIC DNA]</scope>
    <source>
        <strain evidence="3">JCM 17979</strain>
    </source>
</reference>
<evidence type="ECO:0000313" key="2">
    <source>
        <dbReference type="EMBL" id="GAA4811658.1"/>
    </source>
</evidence>
<name>A0ABP9CLS1_9PSEU</name>
<evidence type="ECO:0000256" key="1">
    <source>
        <dbReference type="SAM" id="MobiDB-lite"/>
    </source>
</evidence>
<gene>
    <name evidence="2" type="ORF">GCM10023200_56820</name>
</gene>
<dbReference type="InterPro" id="IPR029052">
    <property type="entry name" value="Metallo-depent_PP-like"/>
</dbReference>
<dbReference type="EMBL" id="BAABHO010000076">
    <property type="protein sequence ID" value="GAA4811658.1"/>
    <property type="molecule type" value="Genomic_DNA"/>
</dbReference>
<accession>A0ABP9CLS1</accession>
<dbReference type="Proteomes" id="UP001500928">
    <property type="component" value="Unassembled WGS sequence"/>
</dbReference>